<dbReference type="Pfam" id="PF19040">
    <property type="entry name" value="SGNH"/>
    <property type="match status" value="1"/>
</dbReference>
<dbReference type="PANTHER" id="PTHR23028">
    <property type="entry name" value="ACETYLTRANSFERASE"/>
    <property type="match status" value="1"/>
</dbReference>
<evidence type="ECO:0000313" key="4">
    <source>
        <dbReference type="EMBL" id="PSL19173.1"/>
    </source>
</evidence>
<reference evidence="4 5" key="1">
    <citation type="submission" date="2018-03" db="EMBL/GenBank/DDBJ databases">
        <title>Genomic Encyclopedia of Archaeal and Bacterial Type Strains, Phase II (KMG-II): from individual species to whole genera.</title>
        <authorList>
            <person name="Goeker M."/>
        </authorList>
    </citation>
    <scope>NUCLEOTIDE SEQUENCE [LARGE SCALE GENOMIC DNA]</scope>
    <source>
        <strain evidence="4 5">DSM 100673</strain>
    </source>
</reference>
<feature type="transmembrane region" description="Helical" evidence="1">
    <location>
        <begin position="86"/>
        <end position="106"/>
    </location>
</feature>
<feature type="transmembrane region" description="Helical" evidence="1">
    <location>
        <begin position="45"/>
        <end position="65"/>
    </location>
</feature>
<dbReference type="AlphaFoldDB" id="A0A2P8FBT4"/>
<keyword evidence="1" id="KW-1133">Transmembrane helix</keyword>
<evidence type="ECO:0000259" key="2">
    <source>
        <dbReference type="Pfam" id="PF01757"/>
    </source>
</evidence>
<dbReference type="Pfam" id="PF01757">
    <property type="entry name" value="Acyl_transf_3"/>
    <property type="match status" value="1"/>
</dbReference>
<proteinExistence type="predicted"/>
<dbReference type="OrthoDB" id="9796461at2"/>
<feature type="transmembrane region" description="Helical" evidence="1">
    <location>
        <begin position="354"/>
        <end position="376"/>
    </location>
</feature>
<feature type="transmembrane region" description="Helical" evidence="1">
    <location>
        <begin position="21"/>
        <end position="39"/>
    </location>
</feature>
<dbReference type="InterPro" id="IPR050879">
    <property type="entry name" value="Acyltransferase_3"/>
</dbReference>
<sequence length="673" mass="74157">MRQTASQSSKPSLPAPHRAEIDGLRAIAVLAVVLYHFGIPGLRGGFVGVDIFFVISGFLIGGILWREKTATGRLSLGRFYMRRIRRLAPAYVAMSVAVLVVGWMVLLPFDYRETAKGVIAATVYLSNVQFFRQSGYFDGAAEDKVLLHTWSLSVEEQFYLFLPLVFLLFSRSRRAMIVALVALFIASLLSAIPMTSRSQTAAFYLFPFRAWELLAGVLLAIWGQERASDWRVGPWASWLGLVLILGGIVWIQPGNAFPGWQAMVPVLGTVLLLVNGQDDNPVNRVLSMRGPVWIGLISYSLYLWHWPVFTLSTYVRGAYGVLETGVWVGLSFALAWVSWRFVEQPVRRARDLSGTVLLGGATLASLVLLGASAFVFKADGVDGRFGPAAEVHIAASSDFLQDFSRCYVPAEGPFEGIEVCPIGPEGRAPRVLIWGDSHVRAFYEGLAQAANEHQRAGLVIWRAGCAPVFDLEKVENSATDVQNRACRAANDQIRSALAGMPELRDVLLIGRWAYYTTGTGTGNDVHNTISLSSTAGLDFPQDQLFAEAMGATVNELALLDRSIYGLRQPPEIAAYKAPEIARALAHRRVRPEEARELGRVTLSDARRRAKSGDAALELGGAQVIETWDWFCDDFLCDAVQDGVGYYFDNNHVTNAAARNMRRIFDAIFEQARP</sequence>
<feature type="domain" description="Acyltransferase 3" evidence="2">
    <location>
        <begin position="19"/>
        <end position="338"/>
    </location>
</feature>
<feature type="transmembrane region" description="Helical" evidence="1">
    <location>
        <begin position="235"/>
        <end position="251"/>
    </location>
</feature>
<feature type="transmembrane region" description="Helical" evidence="1">
    <location>
        <begin position="257"/>
        <end position="274"/>
    </location>
</feature>
<feature type="transmembrane region" description="Helical" evidence="1">
    <location>
        <begin position="286"/>
        <end position="304"/>
    </location>
</feature>
<feature type="transmembrane region" description="Helical" evidence="1">
    <location>
        <begin position="150"/>
        <end position="169"/>
    </location>
</feature>
<name>A0A2P8FBT4_9RHOB</name>
<protein>
    <submittedName>
        <fullName evidence="4">Peptidoglycan/LPS O-acetylase OafA/YrhL</fullName>
    </submittedName>
</protein>
<comment type="caution">
    <text evidence="4">The sequence shown here is derived from an EMBL/GenBank/DDBJ whole genome shotgun (WGS) entry which is preliminary data.</text>
</comment>
<organism evidence="4 5">
    <name type="scientific">Shimia abyssi</name>
    <dbReference type="NCBI Taxonomy" id="1662395"/>
    <lineage>
        <taxon>Bacteria</taxon>
        <taxon>Pseudomonadati</taxon>
        <taxon>Pseudomonadota</taxon>
        <taxon>Alphaproteobacteria</taxon>
        <taxon>Rhodobacterales</taxon>
        <taxon>Roseobacteraceae</taxon>
    </lineage>
</organism>
<dbReference type="GO" id="GO:0009103">
    <property type="term" value="P:lipopolysaccharide biosynthetic process"/>
    <property type="evidence" value="ECO:0007669"/>
    <property type="project" value="TreeGrafter"/>
</dbReference>
<dbReference type="InterPro" id="IPR043968">
    <property type="entry name" value="SGNH"/>
</dbReference>
<dbReference type="EMBL" id="PYGJ01000007">
    <property type="protein sequence ID" value="PSL19173.1"/>
    <property type="molecule type" value="Genomic_DNA"/>
</dbReference>
<dbReference type="InterPro" id="IPR002656">
    <property type="entry name" value="Acyl_transf_3_dom"/>
</dbReference>
<keyword evidence="5" id="KW-1185">Reference proteome</keyword>
<accession>A0A2P8FBT4</accession>
<feature type="domain" description="SGNH" evidence="3">
    <location>
        <begin position="405"/>
        <end position="665"/>
    </location>
</feature>
<evidence type="ECO:0000256" key="1">
    <source>
        <dbReference type="SAM" id="Phobius"/>
    </source>
</evidence>
<dbReference type="RefSeq" id="WP_106608786.1">
    <property type="nucleotide sequence ID" value="NZ_PYGJ01000007.1"/>
</dbReference>
<keyword evidence="1" id="KW-0472">Membrane</keyword>
<dbReference type="GO" id="GO:0016020">
    <property type="term" value="C:membrane"/>
    <property type="evidence" value="ECO:0007669"/>
    <property type="project" value="TreeGrafter"/>
</dbReference>
<feature type="transmembrane region" description="Helical" evidence="1">
    <location>
        <begin position="201"/>
        <end position="223"/>
    </location>
</feature>
<dbReference type="GO" id="GO:0016747">
    <property type="term" value="F:acyltransferase activity, transferring groups other than amino-acyl groups"/>
    <property type="evidence" value="ECO:0007669"/>
    <property type="project" value="InterPro"/>
</dbReference>
<dbReference type="PANTHER" id="PTHR23028:SF53">
    <property type="entry name" value="ACYL_TRANSF_3 DOMAIN-CONTAINING PROTEIN"/>
    <property type="match status" value="1"/>
</dbReference>
<evidence type="ECO:0000259" key="3">
    <source>
        <dbReference type="Pfam" id="PF19040"/>
    </source>
</evidence>
<keyword evidence="1" id="KW-0812">Transmembrane</keyword>
<feature type="transmembrane region" description="Helical" evidence="1">
    <location>
        <begin position="176"/>
        <end position="195"/>
    </location>
</feature>
<dbReference type="Proteomes" id="UP000240418">
    <property type="component" value="Unassembled WGS sequence"/>
</dbReference>
<feature type="transmembrane region" description="Helical" evidence="1">
    <location>
        <begin position="324"/>
        <end position="342"/>
    </location>
</feature>
<gene>
    <name evidence="4" type="ORF">CLV88_107116</name>
</gene>
<evidence type="ECO:0000313" key="5">
    <source>
        <dbReference type="Proteomes" id="UP000240418"/>
    </source>
</evidence>